<accession>A0AAF0IU66</accession>
<reference evidence="1" key="1">
    <citation type="submission" date="2023-03" db="EMBL/GenBank/DDBJ databases">
        <title>Mating type loci evolution in Malassezia.</title>
        <authorList>
            <person name="Coelho M.A."/>
        </authorList>
    </citation>
    <scope>NUCLEOTIDE SEQUENCE</scope>
    <source>
        <strain evidence="1">CBS 10434</strain>
    </source>
</reference>
<evidence type="ECO:0000313" key="1">
    <source>
        <dbReference type="EMBL" id="WFD18426.1"/>
    </source>
</evidence>
<organism evidence="1 2">
    <name type="scientific">Malassezia caprae</name>
    <dbReference type="NCBI Taxonomy" id="1381934"/>
    <lineage>
        <taxon>Eukaryota</taxon>
        <taxon>Fungi</taxon>
        <taxon>Dikarya</taxon>
        <taxon>Basidiomycota</taxon>
        <taxon>Ustilaginomycotina</taxon>
        <taxon>Malasseziomycetes</taxon>
        <taxon>Malasseziales</taxon>
        <taxon>Malasseziaceae</taxon>
        <taxon>Malassezia</taxon>
    </lineage>
</organism>
<evidence type="ECO:0000313" key="2">
    <source>
        <dbReference type="Proteomes" id="UP001220961"/>
    </source>
</evidence>
<dbReference type="GO" id="GO:0005759">
    <property type="term" value="C:mitochondrial matrix"/>
    <property type="evidence" value="ECO:0007669"/>
    <property type="project" value="TreeGrafter"/>
</dbReference>
<dbReference type="PANTHER" id="PTHR28015">
    <property type="entry name" value="ATP SYNTHASE ASSEMBLY FACTOR FMC1, MITOCHONDRIAL"/>
    <property type="match status" value="1"/>
</dbReference>
<gene>
    <name evidence="1" type="ORF">MCAP1_000629</name>
</gene>
<dbReference type="AlphaFoldDB" id="A0AAF0IU66"/>
<dbReference type="EMBL" id="CP119908">
    <property type="protein sequence ID" value="WFD18426.1"/>
    <property type="molecule type" value="Genomic_DNA"/>
</dbReference>
<dbReference type="Proteomes" id="UP001220961">
    <property type="component" value="Chromosome 1"/>
</dbReference>
<proteinExistence type="predicted"/>
<name>A0AAF0IU66_9BASI</name>
<protein>
    <submittedName>
        <fullName evidence="1">Uncharacterized protein</fullName>
    </submittedName>
</protein>
<dbReference type="InterPro" id="IPR039196">
    <property type="entry name" value="Fmc1"/>
</dbReference>
<keyword evidence="2" id="KW-1185">Reference proteome</keyword>
<sequence>MSTVAQKASASALFSLASLEAAATRLPARQVAEKVLRELRSTVGSSSGHTDSQRNHKDTLSGSLVDMVELYAQNVPKSSQILSDMELLLRSKRIHTSLMEMYNPLYGMSEQERIRATARTVGLDVPEAHL</sequence>
<dbReference type="PANTHER" id="PTHR28015:SF1">
    <property type="entry name" value="ATP SYNTHASE ASSEMBLY FACTOR FMC1, MITOCHONDRIAL"/>
    <property type="match status" value="1"/>
</dbReference>
<dbReference type="GO" id="GO:0033615">
    <property type="term" value="P:mitochondrial proton-transporting ATP synthase complex assembly"/>
    <property type="evidence" value="ECO:0007669"/>
    <property type="project" value="InterPro"/>
</dbReference>
<dbReference type="Pfam" id="PF13233">
    <property type="entry name" value="Complex1_LYR_2"/>
    <property type="match status" value="1"/>
</dbReference>